<dbReference type="InterPro" id="IPR018076">
    <property type="entry name" value="T2SS_GspF_dom"/>
</dbReference>
<evidence type="ECO:0000256" key="2">
    <source>
        <dbReference type="ARBA" id="ARBA00022475"/>
    </source>
</evidence>
<evidence type="ECO:0000256" key="4">
    <source>
        <dbReference type="ARBA" id="ARBA00022989"/>
    </source>
</evidence>
<dbReference type="PANTHER" id="PTHR35007:SF2">
    <property type="entry name" value="PILUS ASSEMBLE PROTEIN"/>
    <property type="match status" value="1"/>
</dbReference>
<evidence type="ECO:0000313" key="8">
    <source>
        <dbReference type="EMBL" id="MDJ1372497.1"/>
    </source>
</evidence>
<dbReference type="PANTHER" id="PTHR35007">
    <property type="entry name" value="INTEGRAL MEMBRANE PROTEIN-RELATED"/>
    <property type="match status" value="1"/>
</dbReference>
<dbReference type="RefSeq" id="WP_035733627.1">
    <property type="nucleotide sequence ID" value="NZ_CP028426.1"/>
</dbReference>
<evidence type="ECO:0000256" key="5">
    <source>
        <dbReference type="ARBA" id="ARBA00023136"/>
    </source>
</evidence>
<evidence type="ECO:0000259" key="7">
    <source>
        <dbReference type="Pfam" id="PF00482"/>
    </source>
</evidence>
<evidence type="ECO:0000256" key="3">
    <source>
        <dbReference type="ARBA" id="ARBA00022692"/>
    </source>
</evidence>
<gene>
    <name evidence="8" type="ORF">C7K25_14190</name>
</gene>
<keyword evidence="9" id="KW-1185">Reference proteome</keyword>
<name>A0ABT7CBG0_9MICO</name>
<protein>
    <submittedName>
        <fullName evidence="8">Type II secretion system protein F</fullName>
    </submittedName>
</protein>
<keyword evidence="5 6" id="KW-0472">Membrane</keyword>
<proteinExistence type="predicted"/>
<feature type="transmembrane region" description="Helical" evidence="6">
    <location>
        <begin position="258"/>
        <end position="278"/>
    </location>
</feature>
<feature type="domain" description="Type II secretion system protein GspF" evidence="7">
    <location>
        <begin position="120"/>
        <end position="244"/>
    </location>
</feature>
<sequence>MVTAIALGLVAGAGLLLILTAILGPTESAMKRASREPAAIRRLREDLTRAGLERIPVVGFLFLALVIGLILGAIAVLATGILVLGLIGFIVGMWGALALVRWRSQQRRRANRAYWPDVVDHLIASVRSGLGLPDAIEQLAKTGPEPLREDFAAFARQYRATGSFNLAVDEAKERLADPVADRLLETLRMAREVGGTELVRVLRDFSAFLREEQGVRHEAEARQSWVLNAARLGVVAPWIVLVMLASRPEAAAAYNTPGGVIVIGIGVAVSVIAYRLMLALGRLREEGRWFA</sequence>
<comment type="caution">
    <text evidence="8">The sequence shown here is derived from an EMBL/GenBank/DDBJ whole genome shotgun (WGS) entry which is preliminary data.</text>
</comment>
<dbReference type="Pfam" id="PF00482">
    <property type="entry name" value="T2SSF"/>
    <property type="match status" value="1"/>
</dbReference>
<evidence type="ECO:0000256" key="6">
    <source>
        <dbReference type="SAM" id="Phobius"/>
    </source>
</evidence>
<feature type="transmembrane region" description="Helical" evidence="6">
    <location>
        <begin position="6"/>
        <end position="25"/>
    </location>
</feature>
<keyword evidence="3 6" id="KW-0812">Transmembrane</keyword>
<evidence type="ECO:0000313" key="9">
    <source>
        <dbReference type="Proteomes" id="UP001170379"/>
    </source>
</evidence>
<feature type="transmembrane region" description="Helical" evidence="6">
    <location>
        <begin position="51"/>
        <end position="75"/>
    </location>
</feature>
<reference evidence="8" key="1">
    <citation type="submission" date="2018-03" db="EMBL/GenBank/DDBJ databases">
        <authorList>
            <person name="Nunes O.C."/>
            <person name="Lopes A.R."/>
            <person name="Froufe H."/>
            <person name="Munoz-Merida A."/>
            <person name="Barroso C."/>
            <person name="Egas C."/>
        </authorList>
    </citation>
    <scope>NUCLEOTIDE SEQUENCE</scope>
    <source>
        <strain evidence="8">ON4</strain>
    </source>
</reference>
<feature type="transmembrane region" description="Helical" evidence="6">
    <location>
        <begin position="225"/>
        <end position="246"/>
    </location>
</feature>
<evidence type="ECO:0000256" key="1">
    <source>
        <dbReference type="ARBA" id="ARBA00004651"/>
    </source>
</evidence>
<dbReference type="Proteomes" id="UP001170379">
    <property type="component" value="Unassembled WGS sequence"/>
</dbReference>
<comment type="subcellular location">
    <subcellularLocation>
        <location evidence="1">Cell membrane</location>
        <topology evidence="1">Multi-pass membrane protein</topology>
    </subcellularLocation>
</comment>
<accession>A0ABT7CBG0</accession>
<reference evidence="8" key="2">
    <citation type="journal article" date="2022" name="Sci. Rep.">
        <title>In silico prediction of the enzymes involved in the degradation of the herbicide molinate by Gulosibacter molinativorax ON4T.</title>
        <authorList>
            <person name="Lopes A.R."/>
            <person name="Bunin E."/>
            <person name="Viana A.T."/>
            <person name="Froufe H."/>
            <person name="Munoz-Merida A."/>
            <person name="Pinho D."/>
            <person name="Figueiredo J."/>
            <person name="Barroso C."/>
            <person name="Vaz-Moreira I."/>
            <person name="Bellanger X."/>
            <person name="Egas C."/>
            <person name="Nunes O.C."/>
        </authorList>
    </citation>
    <scope>NUCLEOTIDE SEQUENCE</scope>
    <source>
        <strain evidence="8">ON4</strain>
    </source>
</reference>
<dbReference type="EMBL" id="PXVD01000028">
    <property type="protein sequence ID" value="MDJ1372497.1"/>
    <property type="molecule type" value="Genomic_DNA"/>
</dbReference>
<keyword evidence="2" id="KW-1003">Cell membrane</keyword>
<keyword evidence="4 6" id="KW-1133">Transmembrane helix</keyword>
<feature type="transmembrane region" description="Helical" evidence="6">
    <location>
        <begin position="81"/>
        <end position="102"/>
    </location>
</feature>
<organism evidence="8 9">
    <name type="scientific">Gulosibacter molinativorax</name>
    <dbReference type="NCBI Taxonomy" id="256821"/>
    <lineage>
        <taxon>Bacteria</taxon>
        <taxon>Bacillati</taxon>
        <taxon>Actinomycetota</taxon>
        <taxon>Actinomycetes</taxon>
        <taxon>Micrococcales</taxon>
        <taxon>Microbacteriaceae</taxon>
        <taxon>Gulosibacter</taxon>
    </lineage>
</organism>